<feature type="region of interest" description="Disordered" evidence="7">
    <location>
        <begin position="654"/>
        <end position="679"/>
    </location>
</feature>
<name>A0AAE0J1G6_9PEZI</name>
<keyword evidence="3" id="KW-0677">Repeat</keyword>
<dbReference type="GO" id="GO:0005774">
    <property type="term" value="C:vacuolar membrane"/>
    <property type="evidence" value="ECO:0007669"/>
    <property type="project" value="TreeGrafter"/>
</dbReference>
<feature type="region of interest" description="Disordered" evidence="7">
    <location>
        <begin position="836"/>
        <end position="898"/>
    </location>
</feature>
<feature type="repeat" description="WD" evidence="6">
    <location>
        <begin position="170"/>
        <end position="212"/>
    </location>
</feature>
<evidence type="ECO:0000256" key="1">
    <source>
        <dbReference type="ARBA" id="ARBA00022574"/>
    </source>
</evidence>
<dbReference type="GO" id="GO:1904263">
    <property type="term" value="P:positive regulation of TORC1 signaling"/>
    <property type="evidence" value="ECO:0007669"/>
    <property type="project" value="TreeGrafter"/>
</dbReference>
<feature type="compositionally biased region" description="Polar residues" evidence="7">
    <location>
        <begin position="754"/>
        <end position="769"/>
    </location>
</feature>
<evidence type="ECO:0000256" key="2">
    <source>
        <dbReference type="ARBA" id="ARBA00022723"/>
    </source>
</evidence>
<dbReference type="PROSITE" id="PS00678">
    <property type="entry name" value="WD_REPEATS_1"/>
    <property type="match status" value="1"/>
</dbReference>
<evidence type="ECO:0000256" key="5">
    <source>
        <dbReference type="ARBA" id="ARBA00022833"/>
    </source>
</evidence>
<dbReference type="EMBL" id="JAUEPO010000001">
    <property type="protein sequence ID" value="KAK3335171.1"/>
    <property type="molecule type" value="Genomic_DNA"/>
</dbReference>
<feature type="repeat" description="WD" evidence="6">
    <location>
        <begin position="266"/>
        <end position="307"/>
    </location>
</feature>
<accession>A0AAE0J1G6</accession>
<evidence type="ECO:0008006" key="10">
    <source>
        <dbReference type="Google" id="ProtNLM"/>
    </source>
</evidence>
<dbReference type="PROSITE" id="PS50294">
    <property type="entry name" value="WD_REPEATS_REGION"/>
    <property type="match status" value="1"/>
</dbReference>
<dbReference type="GO" id="GO:0008270">
    <property type="term" value="F:zinc ion binding"/>
    <property type="evidence" value="ECO:0007669"/>
    <property type="project" value="UniProtKB-KW"/>
</dbReference>
<feature type="compositionally biased region" description="Polar residues" evidence="7">
    <location>
        <begin position="913"/>
        <end position="930"/>
    </location>
</feature>
<comment type="caution">
    <text evidence="8">The sequence shown here is derived from an EMBL/GenBank/DDBJ whole genome shotgun (WGS) entry which is preliminary data.</text>
</comment>
<feature type="compositionally biased region" description="Polar residues" evidence="7">
    <location>
        <begin position="498"/>
        <end position="509"/>
    </location>
</feature>
<keyword evidence="9" id="KW-1185">Reference proteome</keyword>
<feature type="compositionally biased region" description="Low complexity" evidence="7">
    <location>
        <begin position="731"/>
        <end position="745"/>
    </location>
</feature>
<feature type="compositionally biased region" description="Basic residues" evidence="7">
    <location>
        <begin position="484"/>
        <end position="496"/>
    </location>
</feature>
<reference evidence="8" key="2">
    <citation type="submission" date="2023-06" db="EMBL/GenBank/DDBJ databases">
        <authorList>
            <consortium name="Lawrence Berkeley National Laboratory"/>
            <person name="Haridas S."/>
            <person name="Hensen N."/>
            <person name="Bonometti L."/>
            <person name="Westerberg I."/>
            <person name="Brannstrom I.O."/>
            <person name="Guillou S."/>
            <person name="Cros-Aarteil S."/>
            <person name="Calhoun S."/>
            <person name="Kuo A."/>
            <person name="Mondo S."/>
            <person name="Pangilinan J."/>
            <person name="Riley R."/>
            <person name="Labutti K."/>
            <person name="Andreopoulos B."/>
            <person name="Lipzen A."/>
            <person name="Chen C."/>
            <person name="Yanf M."/>
            <person name="Daum C."/>
            <person name="Ng V."/>
            <person name="Clum A."/>
            <person name="Steindorff A."/>
            <person name="Ohm R."/>
            <person name="Martin F."/>
            <person name="Silar P."/>
            <person name="Natvig D."/>
            <person name="Lalanne C."/>
            <person name="Gautier V."/>
            <person name="Ament-Velasquez S.L."/>
            <person name="Kruys A."/>
            <person name="Hutchinson M.I."/>
            <person name="Powell A.J."/>
            <person name="Barry K."/>
            <person name="Miller A.N."/>
            <person name="Grigoriev I.V."/>
            <person name="Debuchy R."/>
            <person name="Gladieux P."/>
            <person name="Thoren M.H."/>
            <person name="Johannesson H."/>
        </authorList>
    </citation>
    <scope>NUCLEOTIDE SEQUENCE</scope>
    <source>
        <strain evidence="8">SMH4131-1</strain>
    </source>
</reference>
<protein>
    <recommendedName>
        <fullName evidence="10">WD repeat protein</fullName>
    </recommendedName>
</protein>
<evidence type="ECO:0000256" key="7">
    <source>
        <dbReference type="SAM" id="MobiDB-lite"/>
    </source>
</evidence>
<reference evidence="8" key="1">
    <citation type="journal article" date="2023" name="Mol. Phylogenet. Evol.">
        <title>Genome-scale phylogeny and comparative genomics of the fungal order Sordariales.</title>
        <authorList>
            <person name="Hensen N."/>
            <person name="Bonometti L."/>
            <person name="Westerberg I."/>
            <person name="Brannstrom I.O."/>
            <person name="Guillou S."/>
            <person name="Cros-Aarteil S."/>
            <person name="Calhoun S."/>
            <person name="Haridas S."/>
            <person name="Kuo A."/>
            <person name="Mondo S."/>
            <person name="Pangilinan J."/>
            <person name="Riley R."/>
            <person name="LaButti K."/>
            <person name="Andreopoulos B."/>
            <person name="Lipzen A."/>
            <person name="Chen C."/>
            <person name="Yan M."/>
            <person name="Daum C."/>
            <person name="Ng V."/>
            <person name="Clum A."/>
            <person name="Steindorff A."/>
            <person name="Ohm R.A."/>
            <person name="Martin F."/>
            <person name="Silar P."/>
            <person name="Natvig D.O."/>
            <person name="Lalanne C."/>
            <person name="Gautier V."/>
            <person name="Ament-Velasquez S.L."/>
            <person name="Kruys A."/>
            <person name="Hutchinson M.I."/>
            <person name="Powell A.J."/>
            <person name="Barry K."/>
            <person name="Miller A.N."/>
            <person name="Grigoriev I.V."/>
            <person name="Debuchy R."/>
            <person name="Gladieux P."/>
            <person name="Hiltunen Thoren M."/>
            <person name="Johannesson H."/>
        </authorList>
    </citation>
    <scope>NUCLEOTIDE SEQUENCE</scope>
    <source>
        <strain evidence="8">SMH4131-1</strain>
    </source>
</reference>
<feature type="compositionally biased region" description="Low complexity" evidence="7">
    <location>
        <begin position="21"/>
        <end position="40"/>
    </location>
</feature>
<dbReference type="PANTHER" id="PTHR46200:SF1">
    <property type="entry name" value="GATOR COMPLEX PROTEIN WDR24"/>
    <property type="match status" value="1"/>
</dbReference>
<feature type="region of interest" description="Disordered" evidence="7">
    <location>
        <begin position="793"/>
        <end position="816"/>
    </location>
</feature>
<feature type="region of interest" description="Disordered" evidence="7">
    <location>
        <begin position="1310"/>
        <end position="1349"/>
    </location>
</feature>
<dbReference type="SUPFAM" id="SSF50978">
    <property type="entry name" value="WD40 repeat-like"/>
    <property type="match status" value="1"/>
</dbReference>
<dbReference type="PROSITE" id="PS50082">
    <property type="entry name" value="WD_REPEATS_2"/>
    <property type="match status" value="2"/>
</dbReference>
<dbReference type="InterPro" id="IPR036322">
    <property type="entry name" value="WD40_repeat_dom_sf"/>
</dbReference>
<keyword evidence="4" id="KW-0863">Zinc-finger</keyword>
<evidence type="ECO:0000256" key="6">
    <source>
        <dbReference type="PROSITE-ProRule" id="PRU00221"/>
    </source>
</evidence>
<dbReference type="InterPro" id="IPR037590">
    <property type="entry name" value="WDR24"/>
</dbReference>
<dbReference type="Proteomes" id="UP001286456">
    <property type="component" value="Unassembled WGS sequence"/>
</dbReference>
<keyword evidence="5" id="KW-0862">Zinc</keyword>
<dbReference type="GO" id="GO:0005829">
    <property type="term" value="C:cytosol"/>
    <property type="evidence" value="ECO:0007669"/>
    <property type="project" value="TreeGrafter"/>
</dbReference>
<evidence type="ECO:0000256" key="3">
    <source>
        <dbReference type="ARBA" id="ARBA00022737"/>
    </source>
</evidence>
<gene>
    <name evidence="8" type="ORF">B0T19DRAFT_470489</name>
</gene>
<feature type="region of interest" description="Disordered" evidence="7">
    <location>
        <begin position="19"/>
        <end position="42"/>
    </location>
</feature>
<proteinExistence type="predicted"/>
<feature type="region of interest" description="Disordered" evidence="7">
    <location>
        <begin position="913"/>
        <end position="952"/>
    </location>
</feature>
<dbReference type="Pfam" id="PF00400">
    <property type="entry name" value="WD40"/>
    <property type="match status" value="2"/>
</dbReference>
<dbReference type="GO" id="GO:0016239">
    <property type="term" value="P:positive regulation of macroautophagy"/>
    <property type="evidence" value="ECO:0007669"/>
    <property type="project" value="TreeGrafter"/>
</dbReference>
<feature type="compositionally biased region" description="Polar residues" evidence="7">
    <location>
        <begin position="836"/>
        <end position="855"/>
    </location>
</feature>
<dbReference type="InterPro" id="IPR001680">
    <property type="entry name" value="WD40_rpt"/>
</dbReference>
<dbReference type="InterPro" id="IPR015943">
    <property type="entry name" value="WD40/YVTN_repeat-like_dom_sf"/>
</dbReference>
<evidence type="ECO:0000313" key="9">
    <source>
        <dbReference type="Proteomes" id="UP001286456"/>
    </source>
</evidence>
<dbReference type="Gene3D" id="2.130.10.10">
    <property type="entry name" value="YVTN repeat-like/Quinoprotein amine dehydrogenase"/>
    <property type="match status" value="2"/>
</dbReference>
<sequence length="1349" mass="146667">MYNINIGNQGKIMRKLLGGRTAESSSHDTTASSSAGVTSSPLPIAPRYRPIASQDAAYPAGDPIGCIDKSPDGASAVLAGRHILKIINVSDGLRITDGIDLRALLNAQPAKTNASTSVADQLSIKDVKWGTGHANTAIFTACASGKIFRYDLARLGSAVVGDAAVESIQIREDSRQVNALDINPHRGTLLLSGSQDGIVRCFDIREPITTRTGLTFRAISAFKCNADGVRHVQWSPKDGMMFACGTEQGAVLKWDMRKPSAPMLRINAHERTCSSIAWHPDGEHLVSAGYDSKCQIWDMSKTADKRQKPKYTISTPAPVAALAWRPGQWSVTAQAKRASQLAVSYDEVSQKRFGVNAVHIWDIARPTMPYREIQRFDSSPSAMLWHDQYLLWTAGQDGFFNQWDVTYAPKVIDRQAVSTMTFSPQGNVLMFLDERAPSSHRPRPHMLHPDMSGLPSYSSSPATPRFSVSRSDSEDDAMGSFLGTKRRGSSQRRHATPRSANPLSTTPPTGSGIEAVLSLDQTIKVTGTYKPQQAMAIGHVPSAAKVDVYEYLSANYLETLYSELPYVPGGKAMPDRVSAILEHYAKAAEYVNQFRLAQTWRILAYGIDLVLRRRAQYHLESRMRRLRGPSYTSKSMELRPAPLGLGKPFEVSINAPLDGEETPRKIMSTSSLDKAGMRPRSLLSEELESTSNVPTPLARPVSDDLDGVRIYESTRGKKLTPILEPESFTLPPAVQSQSPSQPHSPASRKRLDSTPMSTTSQDSETSQASMEGYDFYDTETLSHAIDVPLSRSKTEHAAAFGQPSSPNRRRKPLRHDSDESFAQMFSASIGSRQASGLASLSNSARAEGQPVTTPEATEPRTASESDEGVFASRIRGKQIENSPRRANNAPFRPGLKREDTNFTEYTDEHHMITQTTSGSYDSPYPSQTDADFSFESPQRRPPSIEVDQAGDDAQSPYIIEGDYLCWPNDHDYPYPIQPSPAFSPNNAPPLQPYSLIARALAFEVKTSAVNASAIVLLLKPLIPDDIIDSFQASAILRQHHSRLMSMRLFVEATLLRKLCMKGWPGGVLSDWGDNYPAIFTPAQQGVQVGFFCSSCRKPREVDRTSGSIESVWRCERCRAAMAPCAICGHRDATSNLPRLALTPQLAGSKHAQGTTPQEPILQTWWICPGCSHGGHASCLQAWHAAYEAETRDSLENINPPSSDSSGGCCPLDGCGHACLPGRWRAESAATRIEEVSRAVREATNRAIRTASGAEFLLLSGNGNGGGAEGVIYSVEQGIRTDGGDVVAQSKAVESVRETLAGGVGIQGYAGGTRSAPGTGILSSSPGRGTGGGERERRKSVKFVGTDARR</sequence>
<organism evidence="8 9">
    <name type="scientific">Cercophora scortea</name>
    <dbReference type="NCBI Taxonomy" id="314031"/>
    <lineage>
        <taxon>Eukaryota</taxon>
        <taxon>Fungi</taxon>
        <taxon>Dikarya</taxon>
        <taxon>Ascomycota</taxon>
        <taxon>Pezizomycotina</taxon>
        <taxon>Sordariomycetes</taxon>
        <taxon>Sordariomycetidae</taxon>
        <taxon>Sordariales</taxon>
        <taxon>Lasiosphaeriaceae</taxon>
        <taxon>Cercophora</taxon>
    </lineage>
</organism>
<keyword evidence="2" id="KW-0479">Metal-binding</keyword>
<feature type="region of interest" description="Disordered" evidence="7">
    <location>
        <begin position="437"/>
        <end position="512"/>
    </location>
</feature>
<dbReference type="InterPro" id="IPR019775">
    <property type="entry name" value="WD40_repeat_CS"/>
</dbReference>
<feature type="region of interest" description="Disordered" evidence="7">
    <location>
        <begin position="729"/>
        <end position="769"/>
    </location>
</feature>
<evidence type="ECO:0000256" key="4">
    <source>
        <dbReference type="ARBA" id="ARBA00022771"/>
    </source>
</evidence>
<evidence type="ECO:0000313" key="8">
    <source>
        <dbReference type="EMBL" id="KAK3335171.1"/>
    </source>
</evidence>
<keyword evidence="1 6" id="KW-0853">WD repeat</keyword>
<dbReference type="PANTHER" id="PTHR46200">
    <property type="entry name" value="GATOR COMPLEX PROTEIN WDR24"/>
    <property type="match status" value="1"/>
</dbReference>
<dbReference type="SMART" id="SM00320">
    <property type="entry name" value="WD40"/>
    <property type="match status" value="5"/>
</dbReference>
<dbReference type="GO" id="GO:0061700">
    <property type="term" value="C:GATOR2 complex"/>
    <property type="evidence" value="ECO:0007669"/>
    <property type="project" value="TreeGrafter"/>
</dbReference>
<feature type="compositionally biased region" description="Polar residues" evidence="7">
    <location>
        <begin position="455"/>
        <end position="470"/>
    </location>
</feature>